<organism evidence="6 7">
    <name type="scientific">Sphingomonas naphthae</name>
    <dbReference type="NCBI Taxonomy" id="1813468"/>
    <lineage>
        <taxon>Bacteria</taxon>
        <taxon>Pseudomonadati</taxon>
        <taxon>Pseudomonadota</taxon>
        <taxon>Alphaproteobacteria</taxon>
        <taxon>Sphingomonadales</taxon>
        <taxon>Sphingomonadaceae</taxon>
        <taxon>Sphingomonas</taxon>
    </lineage>
</organism>
<dbReference type="PROSITE" id="PS51352">
    <property type="entry name" value="THIOREDOXIN_2"/>
    <property type="match status" value="1"/>
</dbReference>
<dbReference type="InterPro" id="IPR013766">
    <property type="entry name" value="Thioredoxin_domain"/>
</dbReference>
<dbReference type="PANTHER" id="PTHR13887:SF14">
    <property type="entry name" value="DISULFIDE BOND FORMATION PROTEIN D"/>
    <property type="match status" value="1"/>
</dbReference>
<keyword evidence="3" id="KW-1015">Disulfide bond</keyword>
<dbReference type="Proteomes" id="UP001220395">
    <property type="component" value="Chromosome"/>
</dbReference>
<evidence type="ECO:0000259" key="5">
    <source>
        <dbReference type="PROSITE" id="PS51352"/>
    </source>
</evidence>
<evidence type="ECO:0000256" key="4">
    <source>
        <dbReference type="ARBA" id="ARBA00023284"/>
    </source>
</evidence>
<gene>
    <name evidence="6" type="ORF">PQ455_13925</name>
</gene>
<dbReference type="RefSeq" id="WP_273686696.1">
    <property type="nucleotide sequence ID" value="NZ_CP117411.1"/>
</dbReference>
<evidence type="ECO:0000256" key="2">
    <source>
        <dbReference type="ARBA" id="ARBA00023002"/>
    </source>
</evidence>
<dbReference type="EMBL" id="CP117411">
    <property type="protein sequence ID" value="WCT72726.1"/>
    <property type="molecule type" value="Genomic_DNA"/>
</dbReference>
<dbReference type="Pfam" id="PF18312">
    <property type="entry name" value="ScsC_N"/>
    <property type="match status" value="1"/>
</dbReference>
<proteinExistence type="predicted"/>
<dbReference type="CDD" id="cd03023">
    <property type="entry name" value="DsbA_Com1_like"/>
    <property type="match status" value="1"/>
</dbReference>
<keyword evidence="2" id="KW-0560">Oxidoreductase</keyword>
<sequence>MSGGRWSLAAAGAAGLIAGVAAMTLWAPAHPDKARIEAIVHDYVLAHPEILPEAMARLEQRETGKRLAPERAALEKPFAGAWAGAARPDVTLVMFTDYSCGFCRASVPDVDRLLAEDKGLRVVWREIPILGPQSEVAARTALAAAETGEGKYLAFHRTLFASGPPSDDKMAGAARKVGLDPAQLAAAGKSAAVTEEIRANLKMVETLGIGGTPAFVVGDQLLSGMVGYDALKKAVAAARKA</sequence>
<evidence type="ECO:0000313" key="7">
    <source>
        <dbReference type="Proteomes" id="UP001220395"/>
    </source>
</evidence>
<dbReference type="PANTHER" id="PTHR13887">
    <property type="entry name" value="GLUTATHIONE S-TRANSFERASE KAPPA"/>
    <property type="match status" value="1"/>
</dbReference>
<keyword evidence="7" id="KW-1185">Reference proteome</keyword>
<dbReference type="InterPro" id="IPR036249">
    <property type="entry name" value="Thioredoxin-like_sf"/>
</dbReference>
<reference evidence="6 7" key="1">
    <citation type="submission" date="2023-02" db="EMBL/GenBank/DDBJ databases">
        <title>Genome sequence of Sphingomonas naphthae.</title>
        <authorList>
            <person name="Kim S."/>
            <person name="Heo J."/>
            <person name="Kwon S.-W."/>
        </authorList>
    </citation>
    <scope>NUCLEOTIDE SEQUENCE [LARGE SCALE GENOMIC DNA]</scope>
    <source>
        <strain evidence="6 7">KACC 18716</strain>
    </source>
</reference>
<evidence type="ECO:0000256" key="1">
    <source>
        <dbReference type="ARBA" id="ARBA00022729"/>
    </source>
</evidence>
<dbReference type="Pfam" id="PF01323">
    <property type="entry name" value="DSBA"/>
    <property type="match status" value="1"/>
</dbReference>
<accession>A0ABY7TIB4</accession>
<protein>
    <submittedName>
        <fullName evidence="6">DsbA family protein</fullName>
    </submittedName>
</protein>
<dbReference type="Gene3D" id="3.40.30.10">
    <property type="entry name" value="Glutaredoxin"/>
    <property type="match status" value="1"/>
</dbReference>
<feature type="domain" description="Thioredoxin" evidence="5">
    <location>
        <begin position="45"/>
        <end position="240"/>
    </location>
</feature>
<keyword evidence="1" id="KW-0732">Signal</keyword>
<evidence type="ECO:0000313" key="6">
    <source>
        <dbReference type="EMBL" id="WCT72726.1"/>
    </source>
</evidence>
<dbReference type="InterPro" id="IPR041205">
    <property type="entry name" value="ScsC_N"/>
</dbReference>
<dbReference type="SUPFAM" id="SSF52833">
    <property type="entry name" value="Thioredoxin-like"/>
    <property type="match status" value="1"/>
</dbReference>
<keyword evidence="4" id="KW-0676">Redox-active center</keyword>
<dbReference type="InterPro" id="IPR001853">
    <property type="entry name" value="DSBA-like_thioredoxin_dom"/>
</dbReference>
<name>A0ABY7TIB4_9SPHN</name>
<evidence type="ECO:0000256" key="3">
    <source>
        <dbReference type="ARBA" id="ARBA00023157"/>
    </source>
</evidence>